<evidence type="ECO:0000256" key="3">
    <source>
        <dbReference type="SAM" id="SignalP"/>
    </source>
</evidence>
<organism evidence="4 5">
    <name type="scientific">Micromonospora globbae</name>
    <dbReference type="NCBI Taxonomy" id="1894969"/>
    <lineage>
        <taxon>Bacteria</taxon>
        <taxon>Bacillati</taxon>
        <taxon>Actinomycetota</taxon>
        <taxon>Actinomycetes</taxon>
        <taxon>Micromonosporales</taxon>
        <taxon>Micromonosporaceae</taxon>
        <taxon>Micromonospora</taxon>
    </lineage>
</organism>
<evidence type="ECO:0000256" key="2">
    <source>
        <dbReference type="SAM" id="Phobius"/>
    </source>
</evidence>
<name>A0ABZ1S679_9ACTN</name>
<dbReference type="EMBL" id="CP108084">
    <property type="protein sequence ID" value="WUP49522.1"/>
    <property type="molecule type" value="Genomic_DNA"/>
</dbReference>
<feature type="compositionally biased region" description="Low complexity" evidence="1">
    <location>
        <begin position="122"/>
        <end position="137"/>
    </location>
</feature>
<evidence type="ECO:0000313" key="5">
    <source>
        <dbReference type="Proteomes" id="UP001432190"/>
    </source>
</evidence>
<dbReference type="Proteomes" id="UP001432190">
    <property type="component" value="Chromosome"/>
</dbReference>
<keyword evidence="3" id="KW-0732">Signal</keyword>
<feature type="chain" id="PRO_5045938412" description="Copper resistance protein CopC" evidence="3">
    <location>
        <begin position="28"/>
        <end position="178"/>
    </location>
</feature>
<accession>A0ABZ1S679</accession>
<feature type="transmembrane region" description="Helical" evidence="2">
    <location>
        <begin position="151"/>
        <end position="173"/>
    </location>
</feature>
<dbReference type="RefSeq" id="WP_328851579.1">
    <property type="nucleotide sequence ID" value="NZ_CP108084.1"/>
</dbReference>
<feature type="signal peptide" evidence="3">
    <location>
        <begin position="1"/>
        <end position="27"/>
    </location>
</feature>
<evidence type="ECO:0000256" key="1">
    <source>
        <dbReference type="SAM" id="MobiDB-lite"/>
    </source>
</evidence>
<keyword evidence="2" id="KW-0472">Membrane</keyword>
<evidence type="ECO:0000313" key="4">
    <source>
        <dbReference type="EMBL" id="WUP49522.1"/>
    </source>
</evidence>
<feature type="region of interest" description="Disordered" evidence="1">
    <location>
        <begin position="122"/>
        <end position="144"/>
    </location>
</feature>
<reference evidence="4" key="1">
    <citation type="submission" date="2022-10" db="EMBL/GenBank/DDBJ databases">
        <title>The complete genomes of actinobacterial strains from the NBC collection.</title>
        <authorList>
            <person name="Joergensen T.S."/>
            <person name="Alvarez Arevalo M."/>
            <person name="Sterndorff E.B."/>
            <person name="Faurdal D."/>
            <person name="Vuksanovic O."/>
            <person name="Mourched A.-S."/>
            <person name="Charusanti P."/>
            <person name="Shaw S."/>
            <person name="Blin K."/>
            <person name="Weber T."/>
        </authorList>
    </citation>
    <scope>NUCLEOTIDE SEQUENCE</scope>
    <source>
        <strain evidence="4">NBC_00256</strain>
    </source>
</reference>
<protein>
    <recommendedName>
        <fullName evidence="6">Copper resistance protein CopC</fullName>
    </recommendedName>
</protein>
<keyword evidence="5" id="KW-1185">Reference proteome</keyword>
<keyword evidence="2" id="KW-0812">Transmembrane</keyword>
<keyword evidence="2" id="KW-1133">Transmembrane helix</keyword>
<gene>
    <name evidence="4" type="ORF">OG994_28955</name>
</gene>
<evidence type="ECO:0008006" key="6">
    <source>
        <dbReference type="Google" id="ProtNLM"/>
    </source>
</evidence>
<proteinExistence type="predicted"/>
<sequence>MTRTRKGLAALLAGLALVLFSAAPAAAHTGKLKLTVAGDGADGVTVQATYADGHRLDKLVRLVLTATGPDGQRVGPLQLEPAAEGQGFYATGPVLSPGRWQVTVSAPAPHRGEATAQVQARAAQSPPAAAPVAVTAPTDGRSAGRGAGTGWWPLALVGLLLAATVVALALVSVRRRPG</sequence>